<dbReference type="InterPro" id="IPR036163">
    <property type="entry name" value="HMA_dom_sf"/>
</dbReference>
<dbReference type="InterPro" id="IPR006121">
    <property type="entry name" value="HMA_dom"/>
</dbReference>
<keyword evidence="1" id="KW-0732">Signal</keyword>
<feature type="domain" description="HMA" evidence="2">
    <location>
        <begin position="25"/>
        <end position="92"/>
    </location>
</feature>
<feature type="chain" id="PRO_5016247628" evidence="1">
    <location>
        <begin position="19"/>
        <end position="169"/>
    </location>
</feature>
<dbReference type="RefSeq" id="WP_109620999.1">
    <property type="nucleotide sequence ID" value="NZ_QGDO01000006.1"/>
</dbReference>
<evidence type="ECO:0000313" key="4">
    <source>
        <dbReference type="Proteomes" id="UP000245535"/>
    </source>
</evidence>
<organism evidence="3 4">
    <name type="scientific">Sediminitomix flava</name>
    <dbReference type="NCBI Taxonomy" id="379075"/>
    <lineage>
        <taxon>Bacteria</taxon>
        <taxon>Pseudomonadati</taxon>
        <taxon>Bacteroidota</taxon>
        <taxon>Cytophagia</taxon>
        <taxon>Cytophagales</taxon>
        <taxon>Flammeovirgaceae</taxon>
        <taxon>Sediminitomix</taxon>
    </lineage>
</organism>
<keyword evidence="4" id="KW-1185">Reference proteome</keyword>
<evidence type="ECO:0000313" key="3">
    <source>
        <dbReference type="EMBL" id="PWJ39189.1"/>
    </source>
</evidence>
<dbReference type="AlphaFoldDB" id="A0A315ZU79"/>
<sequence>MPKYLIIILLFTRFLASASSPPQIVSSEIGINGLTCSLCSQSVEYALKQLPFIDKVEMNLSETTALIYFKGIGRVAPDQIAKAVQDAGFSLRYLNLNVVFDQQEEPCIEIASYQYYLLSTEQQTLNGTISIQLLHQDFLSRKVFKQWKEKLQNTTPCHTTSNTYFAALL</sequence>
<gene>
    <name evidence="3" type="ORF">BC781_10690</name>
</gene>
<accession>A0A315ZU79</accession>
<reference evidence="3 4" key="1">
    <citation type="submission" date="2018-03" db="EMBL/GenBank/DDBJ databases">
        <title>Genomic Encyclopedia of Archaeal and Bacterial Type Strains, Phase II (KMG-II): from individual species to whole genera.</title>
        <authorList>
            <person name="Goeker M."/>
        </authorList>
    </citation>
    <scope>NUCLEOTIDE SEQUENCE [LARGE SCALE GENOMIC DNA]</scope>
    <source>
        <strain evidence="3 4">DSM 28229</strain>
    </source>
</reference>
<dbReference type="OrthoDB" id="667084at2"/>
<evidence type="ECO:0000259" key="2">
    <source>
        <dbReference type="PROSITE" id="PS50846"/>
    </source>
</evidence>
<feature type="signal peptide" evidence="1">
    <location>
        <begin position="1"/>
        <end position="18"/>
    </location>
</feature>
<dbReference type="Proteomes" id="UP000245535">
    <property type="component" value="Unassembled WGS sequence"/>
</dbReference>
<evidence type="ECO:0000256" key="1">
    <source>
        <dbReference type="SAM" id="SignalP"/>
    </source>
</evidence>
<dbReference type="Gene3D" id="3.30.70.100">
    <property type="match status" value="1"/>
</dbReference>
<name>A0A315ZU79_SEDFL</name>
<dbReference type="GO" id="GO:0046872">
    <property type="term" value="F:metal ion binding"/>
    <property type="evidence" value="ECO:0007669"/>
    <property type="project" value="InterPro"/>
</dbReference>
<dbReference type="Pfam" id="PF00403">
    <property type="entry name" value="HMA"/>
    <property type="match status" value="1"/>
</dbReference>
<dbReference type="SUPFAM" id="SSF55008">
    <property type="entry name" value="HMA, heavy metal-associated domain"/>
    <property type="match status" value="1"/>
</dbReference>
<dbReference type="EMBL" id="QGDO01000006">
    <property type="protein sequence ID" value="PWJ39189.1"/>
    <property type="molecule type" value="Genomic_DNA"/>
</dbReference>
<comment type="caution">
    <text evidence="3">The sequence shown here is derived from an EMBL/GenBank/DDBJ whole genome shotgun (WGS) entry which is preliminary data.</text>
</comment>
<proteinExistence type="predicted"/>
<dbReference type="PROSITE" id="PS50846">
    <property type="entry name" value="HMA_2"/>
    <property type="match status" value="1"/>
</dbReference>
<protein>
    <submittedName>
        <fullName evidence="3">Copper chaperone CopZ</fullName>
    </submittedName>
</protein>